<evidence type="ECO:0000256" key="3">
    <source>
        <dbReference type="ARBA" id="ARBA00023125"/>
    </source>
</evidence>
<dbReference type="SUPFAM" id="SSF53850">
    <property type="entry name" value="Periplasmic binding protein-like II"/>
    <property type="match status" value="1"/>
</dbReference>
<evidence type="ECO:0000259" key="5">
    <source>
        <dbReference type="PROSITE" id="PS50931"/>
    </source>
</evidence>
<gene>
    <name evidence="6" type="ORF">GCM10017577_17810</name>
</gene>
<evidence type="ECO:0000256" key="4">
    <source>
        <dbReference type="ARBA" id="ARBA00023163"/>
    </source>
</evidence>
<dbReference type="GO" id="GO:0003700">
    <property type="term" value="F:DNA-binding transcription factor activity"/>
    <property type="evidence" value="ECO:0007669"/>
    <property type="project" value="InterPro"/>
</dbReference>
<dbReference type="InterPro" id="IPR000847">
    <property type="entry name" value="LysR_HTH_N"/>
</dbReference>
<evidence type="ECO:0000313" key="6">
    <source>
        <dbReference type="EMBL" id="GLL10641.1"/>
    </source>
</evidence>
<dbReference type="GO" id="GO:0003677">
    <property type="term" value="F:DNA binding"/>
    <property type="evidence" value="ECO:0007669"/>
    <property type="project" value="UniProtKB-KW"/>
</dbReference>
<dbReference type="InterPro" id="IPR036390">
    <property type="entry name" value="WH_DNA-bd_sf"/>
</dbReference>
<proteinExistence type="inferred from homology"/>
<dbReference type="CDD" id="cd08414">
    <property type="entry name" value="PBP2_LTTR_aromatics_like"/>
    <property type="match status" value="1"/>
</dbReference>
<keyword evidence="7" id="KW-1185">Reference proteome</keyword>
<keyword evidence="4" id="KW-0804">Transcription</keyword>
<organism evidence="6 7">
    <name type="scientific">Pseudonocardia halophobica</name>
    <dbReference type="NCBI Taxonomy" id="29401"/>
    <lineage>
        <taxon>Bacteria</taxon>
        <taxon>Bacillati</taxon>
        <taxon>Actinomycetota</taxon>
        <taxon>Actinomycetes</taxon>
        <taxon>Pseudonocardiales</taxon>
        <taxon>Pseudonocardiaceae</taxon>
        <taxon>Pseudonocardia</taxon>
    </lineage>
</organism>
<dbReference type="Gene3D" id="3.40.190.10">
    <property type="entry name" value="Periplasmic binding protein-like II"/>
    <property type="match status" value="2"/>
</dbReference>
<dbReference type="RefSeq" id="WP_037041101.1">
    <property type="nucleotide sequence ID" value="NZ_BAAAUZ010000002.1"/>
</dbReference>
<dbReference type="SUPFAM" id="SSF46785">
    <property type="entry name" value="Winged helix' DNA-binding domain"/>
    <property type="match status" value="1"/>
</dbReference>
<dbReference type="AlphaFoldDB" id="A0A9W6L1V3"/>
<sequence>MELRHLRTFLAVAEELHFGRAAARLNMAQPPVSQQIQQLEKDLGVRLFERSTRSVSLTAAGQAFLDPARAVLDDVDLARRAAVYGTTGVTGKVSLGFSSISSRKALPLLLRAVRREQPGIELALRGRTFGGAMVGQILYGALDLGMARLPLRERSLDWHVFDYEALVAALPTDHPLAVREALTFEDLAEQTFITFPAVAGSPVREATMHIAAQHGFSPRVLHEAPDTFAILSLVAAGVGVTITVSSVEQISLPGVCFRPLTGRLPMLAAVFAWNGRSTNSALPAVVEIAKRLLPTPSPSPALLYD</sequence>
<protein>
    <submittedName>
        <fullName evidence="6">LysR family transcriptional regulator</fullName>
    </submittedName>
</protein>
<dbReference type="Proteomes" id="UP001143463">
    <property type="component" value="Unassembled WGS sequence"/>
</dbReference>
<dbReference type="Gene3D" id="1.10.10.10">
    <property type="entry name" value="Winged helix-like DNA-binding domain superfamily/Winged helix DNA-binding domain"/>
    <property type="match status" value="1"/>
</dbReference>
<name>A0A9W6L1V3_9PSEU</name>
<dbReference type="GO" id="GO:0032993">
    <property type="term" value="C:protein-DNA complex"/>
    <property type="evidence" value="ECO:0007669"/>
    <property type="project" value="TreeGrafter"/>
</dbReference>
<reference evidence="6" key="2">
    <citation type="submission" date="2023-01" db="EMBL/GenBank/DDBJ databases">
        <authorList>
            <person name="Sun Q."/>
            <person name="Evtushenko L."/>
        </authorList>
    </citation>
    <scope>NUCLEOTIDE SEQUENCE</scope>
    <source>
        <strain evidence="6">VKM Ac-1069</strain>
    </source>
</reference>
<comment type="similarity">
    <text evidence="1">Belongs to the LysR transcriptional regulatory family.</text>
</comment>
<dbReference type="PANTHER" id="PTHR30346:SF0">
    <property type="entry name" value="HCA OPERON TRANSCRIPTIONAL ACTIVATOR HCAR"/>
    <property type="match status" value="1"/>
</dbReference>
<feature type="domain" description="HTH lysR-type" evidence="5">
    <location>
        <begin position="1"/>
        <end position="58"/>
    </location>
</feature>
<dbReference type="InterPro" id="IPR036388">
    <property type="entry name" value="WH-like_DNA-bd_sf"/>
</dbReference>
<evidence type="ECO:0000313" key="7">
    <source>
        <dbReference type="Proteomes" id="UP001143463"/>
    </source>
</evidence>
<dbReference type="PROSITE" id="PS50931">
    <property type="entry name" value="HTH_LYSR"/>
    <property type="match status" value="1"/>
</dbReference>
<dbReference type="FunFam" id="1.10.10.10:FF:000001">
    <property type="entry name" value="LysR family transcriptional regulator"/>
    <property type="match status" value="1"/>
</dbReference>
<dbReference type="Pfam" id="PF00126">
    <property type="entry name" value="HTH_1"/>
    <property type="match status" value="1"/>
</dbReference>
<evidence type="ECO:0000256" key="2">
    <source>
        <dbReference type="ARBA" id="ARBA00023015"/>
    </source>
</evidence>
<evidence type="ECO:0000256" key="1">
    <source>
        <dbReference type="ARBA" id="ARBA00009437"/>
    </source>
</evidence>
<dbReference type="EMBL" id="BSFQ01000005">
    <property type="protein sequence ID" value="GLL10641.1"/>
    <property type="molecule type" value="Genomic_DNA"/>
</dbReference>
<dbReference type="PANTHER" id="PTHR30346">
    <property type="entry name" value="TRANSCRIPTIONAL DUAL REGULATOR HCAR-RELATED"/>
    <property type="match status" value="1"/>
</dbReference>
<dbReference type="InterPro" id="IPR005119">
    <property type="entry name" value="LysR_subst-bd"/>
</dbReference>
<dbReference type="PRINTS" id="PR00039">
    <property type="entry name" value="HTHLYSR"/>
</dbReference>
<accession>A0A9W6L1V3</accession>
<keyword evidence="3" id="KW-0238">DNA-binding</keyword>
<keyword evidence="2" id="KW-0805">Transcription regulation</keyword>
<comment type="caution">
    <text evidence="6">The sequence shown here is derived from an EMBL/GenBank/DDBJ whole genome shotgun (WGS) entry which is preliminary data.</text>
</comment>
<dbReference type="Pfam" id="PF03466">
    <property type="entry name" value="LysR_substrate"/>
    <property type="match status" value="1"/>
</dbReference>
<reference evidence="6" key="1">
    <citation type="journal article" date="2014" name="Int. J. Syst. Evol. Microbiol.">
        <title>Complete genome sequence of Corynebacterium casei LMG S-19264T (=DSM 44701T), isolated from a smear-ripened cheese.</title>
        <authorList>
            <consortium name="US DOE Joint Genome Institute (JGI-PGF)"/>
            <person name="Walter F."/>
            <person name="Albersmeier A."/>
            <person name="Kalinowski J."/>
            <person name="Ruckert C."/>
        </authorList>
    </citation>
    <scope>NUCLEOTIDE SEQUENCE</scope>
    <source>
        <strain evidence="6">VKM Ac-1069</strain>
    </source>
</reference>